<evidence type="ECO:0000313" key="4">
    <source>
        <dbReference type="Proteomes" id="UP000681131"/>
    </source>
</evidence>
<reference evidence="1 3" key="1">
    <citation type="submission" date="2017-06" db="EMBL/GenBank/DDBJ databases">
        <title>Complete genome of Francisella adeliensis.</title>
        <authorList>
            <person name="Vallesi A."/>
            <person name="Sjodin A."/>
        </authorList>
    </citation>
    <scope>NUCLEOTIDE SEQUENCE [LARGE SCALE GENOMIC DNA]</scope>
    <source>
        <strain evidence="1 3">FDC440</strain>
    </source>
</reference>
<keyword evidence="4" id="KW-1185">Reference proteome</keyword>
<dbReference type="OrthoDB" id="555504at2"/>
<protein>
    <submittedName>
        <fullName evidence="2">STAS/SEC14 domain-containing protein</fullName>
    </submittedName>
</protein>
<dbReference type="Proteomes" id="UP000251120">
    <property type="component" value="Chromosome"/>
</dbReference>
<dbReference type="Proteomes" id="UP000681131">
    <property type="component" value="Chromosome"/>
</dbReference>
<sequence>MFNITDESGYTKIEVEGKLTHKDYVETLIPKFEELAGKGKLKVLVIMSNFEGIEVKAMLDDLKTAVKHRKDFEKVAVVTEADWIKVGLNVFKGIVSADVKTFHDEKSASIWMNI</sequence>
<dbReference type="SUPFAM" id="SSF52091">
    <property type="entry name" value="SpoIIaa-like"/>
    <property type="match status" value="1"/>
</dbReference>
<dbReference type="EMBL" id="CP043424">
    <property type="protein sequence ID" value="QIW11725.1"/>
    <property type="molecule type" value="Genomic_DNA"/>
</dbReference>
<gene>
    <name evidence="1" type="ORF">CDH04_03280</name>
    <name evidence="2" type="ORF">FZC43_03280</name>
</gene>
<accession>A0A2Z4XX78</accession>
<dbReference type="Pfam" id="PF11964">
    <property type="entry name" value="SpoIIAA-like"/>
    <property type="match status" value="1"/>
</dbReference>
<evidence type="ECO:0000313" key="2">
    <source>
        <dbReference type="EMBL" id="QIW11725.1"/>
    </source>
</evidence>
<organism evidence="1 3">
    <name type="scientific">Francisella adeliensis</name>
    <dbReference type="NCBI Taxonomy" id="2007306"/>
    <lineage>
        <taxon>Bacteria</taxon>
        <taxon>Pseudomonadati</taxon>
        <taxon>Pseudomonadota</taxon>
        <taxon>Gammaproteobacteria</taxon>
        <taxon>Thiotrichales</taxon>
        <taxon>Francisellaceae</taxon>
        <taxon>Francisella</taxon>
    </lineage>
</organism>
<dbReference type="AlphaFoldDB" id="A0A2Z4XX78"/>
<dbReference type="RefSeq" id="WP_112869667.1">
    <property type="nucleotide sequence ID" value="NZ_CP021781.1"/>
</dbReference>
<dbReference type="InterPro" id="IPR036513">
    <property type="entry name" value="STAS_dom_sf"/>
</dbReference>
<dbReference type="Gene3D" id="3.40.50.10600">
    <property type="entry name" value="SpoIIaa-like domains"/>
    <property type="match status" value="1"/>
</dbReference>
<dbReference type="EMBL" id="CP021781">
    <property type="protein sequence ID" value="AXA33494.1"/>
    <property type="molecule type" value="Genomic_DNA"/>
</dbReference>
<dbReference type="InterPro" id="IPR038396">
    <property type="entry name" value="SpoIIAA-like_sf"/>
</dbReference>
<dbReference type="InterPro" id="IPR021866">
    <property type="entry name" value="SpoIIAA-like"/>
</dbReference>
<evidence type="ECO:0000313" key="1">
    <source>
        <dbReference type="EMBL" id="AXA33494.1"/>
    </source>
</evidence>
<proteinExistence type="predicted"/>
<evidence type="ECO:0000313" key="3">
    <source>
        <dbReference type="Proteomes" id="UP000251120"/>
    </source>
</evidence>
<dbReference type="KEGG" id="fad:CDH04_03280"/>
<name>A0A2Z4XX78_9GAMM</name>
<reference evidence="2 4" key="2">
    <citation type="submission" date="2019-08" db="EMBL/GenBank/DDBJ databases">
        <title>Complete genome sequences of Francisella adeliensis (FSC1325 and FSC1326).</title>
        <authorList>
            <person name="Ohrman C."/>
            <person name="Uneklint I."/>
            <person name="Vallesi A."/>
            <person name="Karlsson L."/>
            <person name="Sjodin A."/>
        </authorList>
    </citation>
    <scope>NUCLEOTIDE SEQUENCE [LARGE SCALE GENOMIC DNA]</scope>
    <source>
        <strain evidence="2 4">FSC1325</strain>
    </source>
</reference>